<organism evidence="1 2">
    <name type="scientific">Sedimentitalea nanhaiensis</name>
    <dbReference type="NCBI Taxonomy" id="999627"/>
    <lineage>
        <taxon>Bacteria</taxon>
        <taxon>Pseudomonadati</taxon>
        <taxon>Pseudomonadota</taxon>
        <taxon>Alphaproteobacteria</taxon>
        <taxon>Rhodobacterales</taxon>
        <taxon>Paracoccaceae</taxon>
        <taxon>Sedimentitalea</taxon>
    </lineage>
</organism>
<dbReference type="STRING" id="999627.SAMN05216236_12072"/>
<dbReference type="eggNOG" id="ENOG50315W2">
    <property type="taxonomic scope" value="Bacteria"/>
</dbReference>
<dbReference type="Proteomes" id="UP000182466">
    <property type="component" value="Unassembled WGS sequence"/>
</dbReference>
<reference evidence="1 2" key="1">
    <citation type="submission" date="2016-10" db="EMBL/GenBank/DDBJ databases">
        <authorList>
            <person name="de Groot N.N."/>
        </authorList>
    </citation>
    <scope>NUCLEOTIDE SEQUENCE [LARGE SCALE GENOMIC DNA]</scope>
    <source>
        <strain evidence="1 2">CGMCC 1.10959</strain>
    </source>
</reference>
<sequence>MLRVIVGVLMLLAVAGCTKPARNYGDDATIAAAAFRNPEPPSLTLYTMINNRSGEGAHTALLINASQQVIFDPAGSFYSSATPERDDVIFGVTPQMEKAYRSAHARSTFHVASQKIEVSPQQAERAYQLAVSNGRVPDAFCASSTAKLLSQVPGFESIRSTFYPKKLMDQFAQIPGVRTDRYYEDDSPDLQKGLDEINAALTQ</sequence>
<evidence type="ECO:0000313" key="1">
    <source>
        <dbReference type="EMBL" id="SFU03873.1"/>
    </source>
</evidence>
<gene>
    <name evidence="1" type="ORF">SAMN05216236_12072</name>
</gene>
<accession>A0A1I7CWT8</accession>
<dbReference type="PROSITE" id="PS51257">
    <property type="entry name" value="PROKAR_LIPOPROTEIN"/>
    <property type="match status" value="1"/>
</dbReference>
<evidence type="ECO:0008006" key="3">
    <source>
        <dbReference type="Google" id="ProtNLM"/>
    </source>
</evidence>
<protein>
    <recommendedName>
        <fullName evidence="3">Lipoprotein</fullName>
    </recommendedName>
</protein>
<dbReference type="OrthoDB" id="7666390at2"/>
<dbReference type="EMBL" id="FPAW01000020">
    <property type="protein sequence ID" value="SFU03873.1"/>
    <property type="molecule type" value="Genomic_DNA"/>
</dbReference>
<dbReference type="RefSeq" id="WP_027262055.1">
    <property type="nucleotide sequence ID" value="NZ_FPAW01000020.1"/>
</dbReference>
<keyword evidence="2" id="KW-1185">Reference proteome</keyword>
<dbReference type="AlphaFoldDB" id="A0A1I7CWT8"/>
<evidence type="ECO:0000313" key="2">
    <source>
        <dbReference type="Proteomes" id="UP000182466"/>
    </source>
</evidence>
<name>A0A1I7CWT8_9RHOB</name>
<proteinExistence type="predicted"/>